<dbReference type="AlphaFoldDB" id="M2PNI6"/>
<dbReference type="HOGENOM" id="CLU_1288760_0_0_1"/>
<reference evidence="1 2" key="1">
    <citation type="journal article" date="2012" name="Proc. Natl. Acad. Sci. U.S.A.">
        <title>Comparative genomics of Ceriporiopsis subvermispora and Phanerochaete chrysosporium provide insight into selective ligninolysis.</title>
        <authorList>
            <person name="Fernandez-Fueyo E."/>
            <person name="Ruiz-Duenas F.J."/>
            <person name="Ferreira P."/>
            <person name="Floudas D."/>
            <person name="Hibbett D.S."/>
            <person name="Canessa P."/>
            <person name="Larrondo L.F."/>
            <person name="James T.Y."/>
            <person name="Seelenfreund D."/>
            <person name="Lobos S."/>
            <person name="Polanco R."/>
            <person name="Tello M."/>
            <person name="Honda Y."/>
            <person name="Watanabe T."/>
            <person name="Watanabe T."/>
            <person name="Ryu J.S."/>
            <person name="Kubicek C.P."/>
            <person name="Schmoll M."/>
            <person name="Gaskell J."/>
            <person name="Hammel K.E."/>
            <person name="St John F.J."/>
            <person name="Vanden Wymelenberg A."/>
            <person name="Sabat G."/>
            <person name="Splinter BonDurant S."/>
            <person name="Syed K."/>
            <person name="Yadav J.S."/>
            <person name="Doddapaneni H."/>
            <person name="Subramanian V."/>
            <person name="Lavin J.L."/>
            <person name="Oguiza J.A."/>
            <person name="Perez G."/>
            <person name="Pisabarro A.G."/>
            <person name="Ramirez L."/>
            <person name="Santoyo F."/>
            <person name="Master E."/>
            <person name="Coutinho P.M."/>
            <person name="Henrissat B."/>
            <person name="Lombard V."/>
            <person name="Magnuson J.K."/>
            <person name="Kuees U."/>
            <person name="Hori C."/>
            <person name="Igarashi K."/>
            <person name="Samejima M."/>
            <person name="Held B.W."/>
            <person name="Barry K.W."/>
            <person name="LaButti K.M."/>
            <person name="Lapidus A."/>
            <person name="Lindquist E.A."/>
            <person name="Lucas S.M."/>
            <person name="Riley R."/>
            <person name="Salamov A.A."/>
            <person name="Hoffmeister D."/>
            <person name="Schwenk D."/>
            <person name="Hadar Y."/>
            <person name="Yarden O."/>
            <person name="de Vries R.P."/>
            <person name="Wiebenga A."/>
            <person name="Stenlid J."/>
            <person name="Eastwood D."/>
            <person name="Grigoriev I.V."/>
            <person name="Berka R.M."/>
            <person name="Blanchette R.A."/>
            <person name="Kersten P."/>
            <person name="Martinez A.T."/>
            <person name="Vicuna R."/>
            <person name="Cullen D."/>
        </authorList>
    </citation>
    <scope>NUCLEOTIDE SEQUENCE [LARGE SCALE GENOMIC DNA]</scope>
    <source>
        <strain evidence="1 2">B</strain>
    </source>
</reference>
<keyword evidence="2" id="KW-1185">Reference proteome</keyword>
<organism evidence="1 2">
    <name type="scientific">Ceriporiopsis subvermispora (strain B)</name>
    <name type="common">White-rot fungus</name>
    <name type="synonym">Gelatoporia subvermispora</name>
    <dbReference type="NCBI Taxonomy" id="914234"/>
    <lineage>
        <taxon>Eukaryota</taxon>
        <taxon>Fungi</taxon>
        <taxon>Dikarya</taxon>
        <taxon>Basidiomycota</taxon>
        <taxon>Agaricomycotina</taxon>
        <taxon>Agaricomycetes</taxon>
        <taxon>Polyporales</taxon>
        <taxon>Gelatoporiaceae</taxon>
        <taxon>Gelatoporia</taxon>
    </lineage>
</organism>
<sequence>MPHTLHTPILHRKPSSLIISFEHLTATSRPNTPPLTGMLLEPPPESAMATLLRLRQQWNAVHALRRGSTAFGQRMTWTVTSEPRVKIQEGGLIVLVDEEDSRSVALSASVTRVWKREQFWTVFYAEGAHLGGIYLQVPHEWVHMPWYYRGPLARLLQTLDHTIPPVPANRNTAARLAQVRRSRHVSDTSLEPATAIPHAITPSPSFSSVDPTEM</sequence>
<name>M2PNI6_CERS8</name>
<protein>
    <submittedName>
        <fullName evidence="1">Uncharacterized protein</fullName>
    </submittedName>
</protein>
<accession>M2PNI6</accession>
<proteinExistence type="predicted"/>
<evidence type="ECO:0000313" key="1">
    <source>
        <dbReference type="EMBL" id="EMD37979.1"/>
    </source>
</evidence>
<dbReference type="Proteomes" id="UP000016930">
    <property type="component" value="Unassembled WGS sequence"/>
</dbReference>
<dbReference type="EMBL" id="KB445795">
    <property type="protein sequence ID" value="EMD37979.1"/>
    <property type="molecule type" value="Genomic_DNA"/>
</dbReference>
<evidence type="ECO:0000313" key="2">
    <source>
        <dbReference type="Proteomes" id="UP000016930"/>
    </source>
</evidence>
<gene>
    <name evidence="1" type="ORF">CERSUDRAFT_93504</name>
</gene>